<dbReference type="EMBL" id="JADKYB010000029">
    <property type="protein sequence ID" value="MBM9509846.1"/>
    <property type="molecule type" value="Genomic_DNA"/>
</dbReference>
<dbReference type="Gene3D" id="1.10.10.10">
    <property type="entry name" value="Winged helix-like DNA-binding domain superfamily/Winged helix DNA-binding domain"/>
    <property type="match status" value="1"/>
</dbReference>
<dbReference type="Pfam" id="PF00891">
    <property type="entry name" value="Methyltransf_2"/>
    <property type="match status" value="1"/>
</dbReference>
<feature type="region of interest" description="Disordered" evidence="4">
    <location>
        <begin position="1"/>
        <end position="56"/>
    </location>
</feature>
<dbReference type="InterPro" id="IPR036388">
    <property type="entry name" value="WH-like_DNA-bd_sf"/>
</dbReference>
<dbReference type="PIRSF" id="PIRSF005739">
    <property type="entry name" value="O-mtase"/>
    <property type="match status" value="1"/>
</dbReference>
<dbReference type="InterPro" id="IPR029063">
    <property type="entry name" value="SAM-dependent_MTases_sf"/>
</dbReference>
<evidence type="ECO:0000313" key="8">
    <source>
        <dbReference type="Proteomes" id="UP000749040"/>
    </source>
</evidence>
<evidence type="ECO:0000259" key="5">
    <source>
        <dbReference type="Pfam" id="PF00891"/>
    </source>
</evidence>
<evidence type="ECO:0000259" key="6">
    <source>
        <dbReference type="Pfam" id="PF08100"/>
    </source>
</evidence>
<keyword evidence="2" id="KW-0808">Transferase</keyword>
<feature type="compositionally biased region" description="Basic and acidic residues" evidence="4">
    <location>
        <begin position="15"/>
        <end position="24"/>
    </location>
</feature>
<dbReference type="InterPro" id="IPR036390">
    <property type="entry name" value="WH_DNA-bd_sf"/>
</dbReference>
<reference evidence="7 8" key="1">
    <citation type="submission" date="2021-01" db="EMBL/GenBank/DDBJ databases">
        <title>Streptomyces acididurans sp. nov., isolated from a peat swamp forest soil.</title>
        <authorList>
            <person name="Chantavorakit T."/>
            <person name="Duangmal K."/>
        </authorList>
    </citation>
    <scope>NUCLEOTIDE SEQUENCE [LARGE SCALE GENOMIC DNA]</scope>
    <source>
        <strain evidence="7 8">KK5PA1</strain>
    </source>
</reference>
<feature type="domain" description="O-methyltransferase dimerisation" evidence="6">
    <location>
        <begin position="69"/>
        <end position="143"/>
    </location>
</feature>
<evidence type="ECO:0000256" key="4">
    <source>
        <dbReference type="SAM" id="MobiDB-lite"/>
    </source>
</evidence>
<evidence type="ECO:0000313" key="7">
    <source>
        <dbReference type="EMBL" id="MBM9509846.1"/>
    </source>
</evidence>
<dbReference type="InterPro" id="IPR001077">
    <property type="entry name" value="COMT_C"/>
</dbReference>
<evidence type="ECO:0000256" key="3">
    <source>
        <dbReference type="ARBA" id="ARBA00022691"/>
    </source>
</evidence>
<dbReference type="PROSITE" id="PS51683">
    <property type="entry name" value="SAM_OMT_II"/>
    <property type="match status" value="1"/>
</dbReference>
<keyword evidence="8" id="KW-1185">Reference proteome</keyword>
<dbReference type="RefSeq" id="WP_205363346.1">
    <property type="nucleotide sequence ID" value="NZ_JADKYB010000029.1"/>
</dbReference>
<dbReference type="Proteomes" id="UP000749040">
    <property type="component" value="Unassembled WGS sequence"/>
</dbReference>
<dbReference type="GO" id="GO:0032259">
    <property type="term" value="P:methylation"/>
    <property type="evidence" value="ECO:0007669"/>
    <property type="project" value="UniProtKB-KW"/>
</dbReference>
<evidence type="ECO:0000256" key="1">
    <source>
        <dbReference type="ARBA" id="ARBA00022603"/>
    </source>
</evidence>
<protein>
    <submittedName>
        <fullName evidence="7">Methyltransferase</fullName>
    </submittedName>
</protein>
<dbReference type="Pfam" id="PF08100">
    <property type="entry name" value="Dimerisation"/>
    <property type="match status" value="1"/>
</dbReference>
<dbReference type="PANTHER" id="PTHR43712">
    <property type="entry name" value="PUTATIVE (AFU_ORTHOLOGUE AFUA_4G14580)-RELATED"/>
    <property type="match status" value="1"/>
</dbReference>
<evidence type="ECO:0000256" key="2">
    <source>
        <dbReference type="ARBA" id="ARBA00022679"/>
    </source>
</evidence>
<dbReference type="InterPro" id="IPR016461">
    <property type="entry name" value="COMT-like"/>
</dbReference>
<dbReference type="InterPro" id="IPR012967">
    <property type="entry name" value="COMT_dimerisation"/>
</dbReference>
<feature type="domain" description="O-methyltransferase C-terminal" evidence="5">
    <location>
        <begin position="169"/>
        <end position="381"/>
    </location>
</feature>
<sequence length="407" mass="41952">MTASRAAREPAAPDTPHDHADKRQPGLADRAAVTASGAAPEPAAPDTPDDHADKHQPGLADRAALFSVLTGGWLAQACYAITELGVPDLLAAGPRDADELAAACGADARALHRTLGALAAAGLLRRTGPRAYALTPVTRLLCSDTPRSARDTALMFGEEVHGAFGGIRHTLRTGRPAFPELAGASFYDYLGDHPQAAATFQAAMGTAAVPAALALCDLAGVRSLVDVGGGDGALLAAVLARHPEARGTLVELPQSIGPARARLTAAGCADRVDFAPGSFFEPGAVPAGADVYTLSRVLHNWDDERAGALLRVIRQAIGPDGRLLVLERLEDDGPPGGSPTARPGAAEARAKLIDLLMLVMVEGYDRTLEQYEKLLAAAGFAVRAVHTAPLRGAHAERAIEAVPVAAG</sequence>
<keyword evidence="1 7" id="KW-0489">Methyltransferase</keyword>
<dbReference type="GO" id="GO:0008168">
    <property type="term" value="F:methyltransferase activity"/>
    <property type="evidence" value="ECO:0007669"/>
    <property type="project" value="UniProtKB-KW"/>
</dbReference>
<organism evidence="7 8">
    <name type="scientific">Actinacidiphila acididurans</name>
    <dbReference type="NCBI Taxonomy" id="2784346"/>
    <lineage>
        <taxon>Bacteria</taxon>
        <taxon>Bacillati</taxon>
        <taxon>Actinomycetota</taxon>
        <taxon>Actinomycetes</taxon>
        <taxon>Kitasatosporales</taxon>
        <taxon>Streptomycetaceae</taxon>
        <taxon>Actinacidiphila</taxon>
    </lineage>
</organism>
<gene>
    <name evidence="7" type="ORF">ITX44_35905</name>
</gene>
<dbReference type="Gene3D" id="1.10.287.1350">
    <property type="match status" value="1"/>
</dbReference>
<dbReference type="SUPFAM" id="SSF46785">
    <property type="entry name" value="Winged helix' DNA-binding domain"/>
    <property type="match status" value="1"/>
</dbReference>
<dbReference type="Gene3D" id="3.40.50.150">
    <property type="entry name" value="Vaccinia Virus protein VP39"/>
    <property type="match status" value="1"/>
</dbReference>
<dbReference type="CDD" id="cd02440">
    <property type="entry name" value="AdoMet_MTases"/>
    <property type="match status" value="1"/>
</dbReference>
<accession>A0ABS2U561</accession>
<dbReference type="SUPFAM" id="SSF53335">
    <property type="entry name" value="S-adenosyl-L-methionine-dependent methyltransferases"/>
    <property type="match status" value="1"/>
</dbReference>
<keyword evidence="3" id="KW-0949">S-adenosyl-L-methionine</keyword>
<proteinExistence type="predicted"/>
<comment type="caution">
    <text evidence="7">The sequence shown here is derived from an EMBL/GenBank/DDBJ whole genome shotgun (WGS) entry which is preliminary data.</text>
</comment>
<name>A0ABS2U561_9ACTN</name>
<dbReference type="PANTHER" id="PTHR43712:SF2">
    <property type="entry name" value="O-METHYLTRANSFERASE CICE"/>
    <property type="match status" value="1"/>
</dbReference>